<organism evidence="3 4">
    <name type="scientific">Marinomonas polaris DSM 16579</name>
    <dbReference type="NCBI Taxonomy" id="1122206"/>
    <lineage>
        <taxon>Bacteria</taxon>
        <taxon>Pseudomonadati</taxon>
        <taxon>Pseudomonadota</taxon>
        <taxon>Gammaproteobacteria</taxon>
        <taxon>Oceanospirillales</taxon>
        <taxon>Oceanospirillaceae</taxon>
        <taxon>Marinomonas</taxon>
    </lineage>
</organism>
<dbReference type="InterPro" id="IPR038729">
    <property type="entry name" value="Rad50/SbcC_AAA"/>
</dbReference>
<dbReference type="Proteomes" id="UP000184517">
    <property type="component" value="Unassembled WGS sequence"/>
</dbReference>
<dbReference type="AlphaFoldDB" id="A0A1M5LLA2"/>
<feature type="coiled-coil region" evidence="1">
    <location>
        <begin position="542"/>
        <end position="569"/>
    </location>
</feature>
<evidence type="ECO:0000256" key="1">
    <source>
        <dbReference type="SAM" id="Coils"/>
    </source>
</evidence>
<proteinExistence type="predicted"/>
<accession>A0A1M5LLA2</accession>
<dbReference type="STRING" id="1122206.SAMN02745753_04292"/>
<dbReference type="Gene3D" id="3.40.50.300">
    <property type="entry name" value="P-loop containing nucleotide triphosphate hydrolases"/>
    <property type="match status" value="2"/>
</dbReference>
<dbReference type="Pfam" id="PF13558">
    <property type="entry name" value="SbcC_Walker_B"/>
    <property type="match status" value="1"/>
</dbReference>
<evidence type="ECO:0000259" key="2">
    <source>
        <dbReference type="Pfam" id="PF13476"/>
    </source>
</evidence>
<feature type="coiled-coil region" evidence="1">
    <location>
        <begin position="720"/>
        <end position="786"/>
    </location>
</feature>
<feature type="coiled-coil region" evidence="1">
    <location>
        <begin position="297"/>
        <end position="398"/>
    </location>
</feature>
<keyword evidence="3" id="KW-0540">Nuclease</keyword>
<feature type="coiled-coil region" evidence="1">
    <location>
        <begin position="243"/>
        <end position="273"/>
    </location>
</feature>
<name>A0A1M5LLA2_9GAMM</name>
<feature type="coiled-coil region" evidence="1">
    <location>
        <begin position="968"/>
        <end position="1069"/>
    </location>
</feature>
<gene>
    <name evidence="3" type="ORF">SAMN02745753_04292</name>
</gene>
<keyword evidence="1" id="KW-0175">Coiled coil</keyword>
<dbReference type="RefSeq" id="WP_072841931.1">
    <property type="nucleotide sequence ID" value="NZ_FQVF01000026.1"/>
</dbReference>
<evidence type="ECO:0000313" key="4">
    <source>
        <dbReference type="Proteomes" id="UP000184517"/>
    </source>
</evidence>
<dbReference type="GO" id="GO:0016887">
    <property type="term" value="F:ATP hydrolysis activity"/>
    <property type="evidence" value="ECO:0007669"/>
    <property type="project" value="InterPro"/>
</dbReference>
<dbReference type="InterPro" id="IPR027417">
    <property type="entry name" value="P-loop_NTPase"/>
</dbReference>
<protein>
    <submittedName>
        <fullName evidence="3">Exonuclease SbcC</fullName>
    </submittedName>
</protein>
<keyword evidence="4" id="KW-1185">Reference proteome</keyword>
<keyword evidence="3" id="KW-0378">Hydrolase</keyword>
<feature type="domain" description="Rad50/SbcC-type AAA" evidence="2">
    <location>
        <begin position="5"/>
        <end position="265"/>
    </location>
</feature>
<evidence type="ECO:0000313" key="3">
    <source>
        <dbReference type="EMBL" id="SHG65817.1"/>
    </source>
</evidence>
<reference evidence="4" key="1">
    <citation type="submission" date="2016-11" db="EMBL/GenBank/DDBJ databases">
        <authorList>
            <person name="Varghese N."/>
            <person name="Submissions S."/>
        </authorList>
    </citation>
    <scope>NUCLEOTIDE SEQUENCE [LARGE SCALE GENOMIC DNA]</scope>
    <source>
        <strain evidence="4">DSM 16579</strain>
    </source>
</reference>
<dbReference type="GO" id="GO:0004527">
    <property type="term" value="F:exonuclease activity"/>
    <property type="evidence" value="ECO:0007669"/>
    <property type="project" value="UniProtKB-KW"/>
</dbReference>
<dbReference type="PANTHER" id="PTHR32114:SF2">
    <property type="entry name" value="ABC TRANSPORTER ABCH.3"/>
    <property type="match status" value="1"/>
</dbReference>
<keyword evidence="3" id="KW-0269">Exonuclease</keyword>
<dbReference type="OrthoDB" id="9795626at2"/>
<sequence length="1247" mass="140912">MKICKLRLKNLNSLKGEWEIDFTKAPFDDAGVFAIVGPTGAGKSTLLDAICLALYHETPRLKVSPSQNDVMTRHTSECLAEVEFEIKGKGYRAFWGQRRARGQSDGKLQPMTCELCERDGTIITTKINEKIDKIAEITGLDFSRFTKSMLLAQGGFSAFLNASANDRAELLEELTGTEIYGDVSKWVFDKHKQEKQSIASLESFNEQTQLLTDDAFTELKQTESSFEANEKANAQALKAHRNVLEWRRTEQKLQEQVAKYQQQLEEANKALADFAPQQQQLEQALTAQILQPDYEKQQGLKSRLDQNQAEIAQYTETQQAQLKQSQILTESVGHAKAKLANARTELEALNNKINDEIQPILSRQESVKAQHQDVSARLKQAAEKVENQQSQLKATTEKQTDIDKACEDSKAILNRWTSPEKIENQLASWQHQVQSMASNAQAIAELESNIASNTTSYDAARSSHAANQAKLEQDQAGMLERQQTLQSTLDTFMQLSTQRDYADWQKGYHQTERAQYNAQSLWKQFHQYQERQAQLADIDASLNTMTNSIQQQQSQLEQQRQTYKDKLRHQKSVEKLAEAERHIIVLTQLRDELGEHDACPLCGSAEHDLANALYQADSGSQEEFARLGKELDSLKGQGMQLAADLESLQRELTSGQTRRQQLIEGLLVTENELKEWIASLTHYVNSQDASFNLFDKEQVSVLVQRVDQDWRALQEIAPKLEALQQSRLALEAELQSLNLQHQTTQQQVSQDQNQCQLLWQTLETHQQNLTTRRDEQEQTIGHLRDEMQQAGVPESYFDLSLTEALVQLQDVMTQWRDSKTGYDALLQQREQLSYECQGLQGALKESQQLHAEAREKVAEFDASLKAIAEQLHELLGGKSVGELRQEVKSQTDHAHQALEKVESERQQIAQALASSNATLEALNKTQLSLTSEYEAALSHWQKRLAETGFESEAVWLQASLSTEEVNQRQEVQKKLQEAVSRLQALLNQSEESLLKHSESKSKLAVFDDAALDGSVFEKSSLEELEEKYAELDLERQALHRQWGVVAQQIQEEVKRRDQVAKSKEALEARREAFVYLERLNHLIGSADGAKFRRFAQSLTLDHLVYLANQHLDILHRRYQLMRNEDALSLLVVDTWQANASRDTKTLSGGESFLVSLALALALSDLVSHKTSIDSLFLDEGFGTLDSETLESALDALDNLHSSGKTIGIISHINALKERIPVQIKLTKQSGLGVSRLSAEFAVHSTEE</sequence>
<dbReference type="EMBL" id="FQVF01000026">
    <property type="protein sequence ID" value="SHG65817.1"/>
    <property type="molecule type" value="Genomic_DNA"/>
</dbReference>
<dbReference type="GO" id="GO:0006302">
    <property type="term" value="P:double-strand break repair"/>
    <property type="evidence" value="ECO:0007669"/>
    <property type="project" value="InterPro"/>
</dbReference>
<dbReference type="PANTHER" id="PTHR32114">
    <property type="entry name" value="ABC TRANSPORTER ABCH.3"/>
    <property type="match status" value="1"/>
</dbReference>
<dbReference type="SUPFAM" id="SSF52540">
    <property type="entry name" value="P-loop containing nucleoside triphosphate hydrolases"/>
    <property type="match status" value="2"/>
</dbReference>
<dbReference type="Pfam" id="PF13476">
    <property type="entry name" value="AAA_23"/>
    <property type="match status" value="1"/>
</dbReference>